<evidence type="ECO:0000256" key="6">
    <source>
        <dbReference type="ARBA" id="ARBA00022723"/>
    </source>
</evidence>
<organism evidence="14">
    <name type="scientific">marine sediment metagenome</name>
    <dbReference type="NCBI Taxonomy" id="412755"/>
    <lineage>
        <taxon>unclassified sequences</taxon>
        <taxon>metagenomes</taxon>
        <taxon>ecological metagenomes</taxon>
    </lineage>
</organism>
<evidence type="ECO:0000313" key="14">
    <source>
        <dbReference type="EMBL" id="KKN39978.1"/>
    </source>
</evidence>
<accession>A0A0F9TET0</accession>
<dbReference type="SMART" id="SM00986">
    <property type="entry name" value="UDG"/>
    <property type="match status" value="1"/>
</dbReference>
<evidence type="ECO:0000256" key="5">
    <source>
        <dbReference type="ARBA" id="ARBA00022485"/>
    </source>
</evidence>
<comment type="similarity">
    <text evidence="2">Belongs to the uracil-DNA glycosylase (UDG) superfamily. Type 4 (UDGa) family.</text>
</comment>
<evidence type="ECO:0000256" key="4">
    <source>
        <dbReference type="ARBA" id="ARBA00019403"/>
    </source>
</evidence>
<keyword evidence="8" id="KW-0378">Hydrolase</keyword>
<proteinExistence type="inferred from homology"/>
<dbReference type="InterPro" id="IPR005273">
    <property type="entry name" value="Ura-DNA_glyco_family4"/>
</dbReference>
<dbReference type="CDD" id="cd10030">
    <property type="entry name" value="UDG-F4_TTUDGA_SPO1dp_like"/>
    <property type="match status" value="1"/>
</dbReference>
<dbReference type="Pfam" id="PF03167">
    <property type="entry name" value="UDG"/>
    <property type="match status" value="1"/>
</dbReference>
<evidence type="ECO:0000259" key="13">
    <source>
        <dbReference type="SMART" id="SM00986"/>
    </source>
</evidence>
<keyword evidence="6" id="KW-0479">Metal-binding</keyword>
<keyword evidence="10" id="KW-0411">Iron-sulfur</keyword>
<keyword evidence="9" id="KW-0408">Iron</keyword>
<evidence type="ECO:0000256" key="9">
    <source>
        <dbReference type="ARBA" id="ARBA00023004"/>
    </source>
</evidence>
<feature type="domain" description="Uracil-DNA glycosylase-like" evidence="13">
    <location>
        <begin position="99"/>
        <end position="248"/>
    </location>
</feature>
<dbReference type="InterPro" id="IPR051536">
    <property type="entry name" value="UDG_Type-4/5"/>
</dbReference>
<dbReference type="SUPFAM" id="SSF52141">
    <property type="entry name" value="Uracil-DNA glycosylase-like"/>
    <property type="match status" value="1"/>
</dbReference>
<dbReference type="InterPro" id="IPR005122">
    <property type="entry name" value="Uracil-DNA_glycosylase-like"/>
</dbReference>
<dbReference type="SMART" id="SM00987">
    <property type="entry name" value="UreE_C"/>
    <property type="match status" value="1"/>
</dbReference>
<keyword evidence="5" id="KW-0004">4Fe-4S</keyword>
<dbReference type="GO" id="GO:0046872">
    <property type="term" value="F:metal ion binding"/>
    <property type="evidence" value="ECO:0007669"/>
    <property type="project" value="UniProtKB-KW"/>
</dbReference>
<evidence type="ECO:0000256" key="11">
    <source>
        <dbReference type="ARBA" id="ARBA00023204"/>
    </source>
</evidence>
<evidence type="ECO:0000256" key="3">
    <source>
        <dbReference type="ARBA" id="ARBA00012030"/>
    </source>
</evidence>
<dbReference type="GO" id="GO:0006281">
    <property type="term" value="P:DNA repair"/>
    <property type="evidence" value="ECO:0007669"/>
    <property type="project" value="UniProtKB-KW"/>
</dbReference>
<feature type="region of interest" description="Disordered" evidence="12">
    <location>
        <begin position="39"/>
        <end position="60"/>
    </location>
</feature>
<dbReference type="EMBL" id="LAZR01001732">
    <property type="protein sequence ID" value="KKN39978.1"/>
    <property type="molecule type" value="Genomic_DNA"/>
</dbReference>
<evidence type="ECO:0000256" key="7">
    <source>
        <dbReference type="ARBA" id="ARBA00022763"/>
    </source>
</evidence>
<dbReference type="EC" id="3.2.2.27" evidence="3"/>
<evidence type="ECO:0000256" key="2">
    <source>
        <dbReference type="ARBA" id="ARBA00006521"/>
    </source>
</evidence>
<name>A0A0F9TET0_9ZZZZ</name>
<dbReference type="AlphaFoldDB" id="A0A0F9TET0"/>
<evidence type="ECO:0000256" key="1">
    <source>
        <dbReference type="ARBA" id="ARBA00001400"/>
    </source>
</evidence>
<sequence>MESVDYHQAVELLRWQIELGATEAISDLPVNRFEVPASVEKPKLTAPQGKQGGPDRGGDNAVAEASRIAAGAQTLEALQAAIASFDHCELKRGARRMVFADGTPGARLMIVGEAPGRDEDREGKPFAGQAGELLDKMLAAINMGRHHSEASVYLASVLPWRPPQDRDPKPDEIAMMKPFLMRHIALAQPEVLVLAGNGALQVLLGKRGIARLRGQWTQAGGIPALPMFHPAHLLRSPEFKRETWADLLSLKARLSHG</sequence>
<evidence type="ECO:0000256" key="12">
    <source>
        <dbReference type="SAM" id="MobiDB-lite"/>
    </source>
</evidence>
<protein>
    <recommendedName>
        <fullName evidence="4">Type-4 uracil-DNA glycosylase</fullName>
        <ecNumber evidence="3">3.2.2.27</ecNumber>
    </recommendedName>
</protein>
<dbReference type="PANTHER" id="PTHR33693">
    <property type="entry name" value="TYPE-5 URACIL-DNA GLYCOSYLASE"/>
    <property type="match status" value="1"/>
</dbReference>
<dbReference type="NCBIfam" id="TIGR00758">
    <property type="entry name" value="UDG_fam4"/>
    <property type="match status" value="1"/>
</dbReference>
<evidence type="ECO:0000256" key="10">
    <source>
        <dbReference type="ARBA" id="ARBA00023014"/>
    </source>
</evidence>
<dbReference type="GO" id="GO:0004844">
    <property type="term" value="F:uracil DNA N-glycosylase activity"/>
    <property type="evidence" value="ECO:0007669"/>
    <property type="project" value="UniProtKB-EC"/>
</dbReference>
<keyword evidence="7" id="KW-0227">DNA damage</keyword>
<comment type="caution">
    <text evidence="14">The sequence shown here is derived from an EMBL/GenBank/DDBJ whole genome shotgun (WGS) entry which is preliminary data.</text>
</comment>
<dbReference type="InterPro" id="IPR036895">
    <property type="entry name" value="Uracil-DNA_glycosylase-like_sf"/>
</dbReference>
<comment type="catalytic activity">
    <reaction evidence="1">
        <text>Hydrolyzes single-stranded DNA or mismatched double-stranded DNA and polynucleotides, releasing free uracil.</text>
        <dbReference type="EC" id="3.2.2.27"/>
    </reaction>
</comment>
<dbReference type="Gene3D" id="3.40.470.10">
    <property type="entry name" value="Uracil-DNA glycosylase-like domain"/>
    <property type="match status" value="1"/>
</dbReference>
<gene>
    <name evidence="14" type="ORF">LCGC14_0737980</name>
</gene>
<reference evidence="14" key="1">
    <citation type="journal article" date="2015" name="Nature">
        <title>Complex archaea that bridge the gap between prokaryotes and eukaryotes.</title>
        <authorList>
            <person name="Spang A."/>
            <person name="Saw J.H."/>
            <person name="Jorgensen S.L."/>
            <person name="Zaremba-Niedzwiedzka K."/>
            <person name="Martijn J."/>
            <person name="Lind A.E."/>
            <person name="van Eijk R."/>
            <person name="Schleper C."/>
            <person name="Guy L."/>
            <person name="Ettema T.J."/>
        </authorList>
    </citation>
    <scope>NUCLEOTIDE SEQUENCE</scope>
</reference>
<evidence type="ECO:0000256" key="8">
    <source>
        <dbReference type="ARBA" id="ARBA00022801"/>
    </source>
</evidence>
<keyword evidence="11" id="KW-0234">DNA repair</keyword>
<dbReference type="GO" id="GO:0051539">
    <property type="term" value="F:4 iron, 4 sulfur cluster binding"/>
    <property type="evidence" value="ECO:0007669"/>
    <property type="project" value="UniProtKB-KW"/>
</dbReference>
<dbReference type="PANTHER" id="PTHR33693:SF1">
    <property type="entry name" value="TYPE-4 URACIL-DNA GLYCOSYLASE"/>
    <property type="match status" value="1"/>
</dbReference>